<organism evidence="4 5">
    <name type="scientific">Parafannyhessea umbonata</name>
    <dbReference type="NCBI Taxonomy" id="604330"/>
    <lineage>
        <taxon>Bacteria</taxon>
        <taxon>Bacillati</taxon>
        <taxon>Actinomycetota</taxon>
        <taxon>Coriobacteriia</taxon>
        <taxon>Coriobacteriales</taxon>
        <taxon>Atopobiaceae</taxon>
        <taxon>Parafannyhessea</taxon>
    </lineage>
</organism>
<feature type="transmembrane region" description="Helical" evidence="2">
    <location>
        <begin position="20"/>
        <end position="43"/>
    </location>
</feature>
<evidence type="ECO:0000256" key="1">
    <source>
        <dbReference type="ARBA" id="ARBA00005662"/>
    </source>
</evidence>
<dbReference type="InterPro" id="IPR029052">
    <property type="entry name" value="Metallo-depent_PP-like"/>
</dbReference>
<dbReference type="Pfam" id="PF09587">
    <property type="entry name" value="PGA_cap"/>
    <property type="match status" value="1"/>
</dbReference>
<protein>
    <submittedName>
        <fullName evidence="4">Poly-gamma-glutamate synthesis protein (Capsule biosynthesis protein)</fullName>
    </submittedName>
</protein>
<dbReference type="SMART" id="SM00854">
    <property type="entry name" value="PGA_cap"/>
    <property type="match status" value="1"/>
</dbReference>
<gene>
    <name evidence="4" type="ORF">SAMN05216446_0140</name>
</gene>
<evidence type="ECO:0000259" key="3">
    <source>
        <dbReference type="SMART" id="SM00854"/>
    </source>
</evidence>
<keyword evidence="2" id="KW-1133">Transmembrane helix</keyword>
<dbReference type="PANTHER" id="PTHR33393:SF12">
    <property type="entry name" value="CAPSULE BIOSYNTHESIS PROTEIN CAPA"/>
    <property type="match status" value="1"/>
</dbReference>
<name>A0A1H9N2Y7_9ACTN</name>
<dbReference type="SUPFAM" id="SSF56300">
    <property type="entry name" value="Metallo-dependent phosphatases"/>
    <property type="match status" value="1"/>
</dbReference>
<dbReference type="InterPro" id="IPR052169">
    <property type="entry name" value="CW_Biosynth-Accessory"/>
</dbReference>
<dbReference type="Proteomes" id="UP000199128">
    <property type="component" value="Unassembled WGS sequence"/>
</dbReference>
<dbReference type="RefSeq" id="WP_180371315.1">
    <property type="nucleotide sequence ID" value="NZ_FOGP01000001.1"/>
</dbReference>
<dbReference type="AlphaFoldDB" id="A0A1H9N2Y7"/>
<feature type="domain" description="Capsule synthesis protein CapA" evidence="3">
    <location>
        <begin position="74"/>
        <end position="321"/>
    </location>
</feature>
<sequence length="412" mass="44251">MGSDGLDEQKGAGRTVPRVVLVLGTLACLAALALVAWGFALGLRPSRDVQAPSGEQVATVCEASLADEPGVDISLTMVGDVLMHEGVYTTGIQSDGSYNYDHLFANVAPQLVGQDIKVLNQETPLGGDVAPLSGYPCFNGPQEVGDAEARVGFNVILKASNHAMDSGYPALSSELRFWSQRHPDVAVIGAADPDSGQAPDGVRIFRKDGFSVALLNYTYSLNGIPDPKGSVSMLEEGHVRSTMAYAREHADMVVVFPHWGTEYQTEPTQEQRRWEKVFADCGADVIIGAHPHVLEPVETFQTARGIRGVCFFSLGNFVSTQEDGNRQVGGLARVVLHKDADGACRVASYELRPLVTHRGRGTSMTTYLLSDYTDDLAASAGSICTPEWVRDYVASVLGNGYDREACALRVEL</sequence>
<comment type="similarity">
    <text evidence="1">Belongs to the CapA family.</text>
</comment>
<dbReference type="InterPro" id="IPR019079">
    <property type="entry name" value="Capsule_synth_CapA"/>
</dbReference>
<keyword evidence="2" id="KW-0472">Membrane</keyword>
<dbReference type="PANTHER" id="PTHR33393">
    <property type="entry name" value="POLYGLUTAMINE SYNTHESIS ACCESSORY PROTEIN RV0574C-RELATED"/>
    <property type="match status" value="1"/>
</dbReference>
<keyword evidence="2" id="KW-0812">Transmembrane</keyword>
<evidence type="ECO:0000256" key="2">
    <source>
        <dbReference type="SAM" id="Phobius"/>
    </source>
</evidence>
<evidence type="ECO:0000313" key="4">
    <source>
        <dbReference type="EMBL" id="SER30181.1"/>
    </source>
</evidence>
<proteinExistence type="inferred from homology"/>
<reference evidence="5" key="1">
    <citation type="submission" date="2016-10" db="EMBL/GenBank/DDBJ databases">
        <authorList>
            <person name="Varghese N."/>
            <person name="Submissions S."/>
        </authorList>
    </citation>
    <scope>NUCLEOTIDE SEQUENCE [LARGE SCALE GENOMIC DNA]</scope>
    <source>
        <strain evidence="5">KHGC19</strain>
    </source>
</reference>
<evidence type="ECO:0000313" key="5">
    <source>
        <dbReference type="Proteomes" id="UP000199128"/>
    </source>
</evidence>
<dbReference type="CDD" id="cd07381">
    <property type="entry name" value="MPP_CapA"/>
    <property type="match status" value="1"/>
</dbReference>
<dbReference type="Gene3D" id="3.60.21.10">
    <property type="match status" value="1"/>
</dbReference>
<dbReference type="EMBL" id="FOGP01000001">
    <property type="protein sequence ID" value="SER30181.1"/>
    <property type="molecule type" value="Genomic_DNA"/>
</dbReference>
<accession>A0A1H9N2Y7</accession>